<feature type="compositionally biased region" description="Low complexity" evidence="3">
    <location>
        <begin position="1"/>
        <end position="10"/>
    </location>
</feature>
<reference evidence="5" key="1">
    <citation type="submission" date="2020-12" db="EMBL/GenBank/DDBJ databases">
        <authorList>
            <person name="Iha C."/>
        </authorList>
    </citation>
    <scope>NUCLEOTIDE SEQUENCE</scope>
</reference>
<evidence type="ECO:0000259" key="4">
    <source>
        <dbReference type="PROSITE" id="PS50157"/>
    </source>
</evidence>
<keyword evidence="1" id="KW-0863">Zinc-finger</keyword>
<evidence type="ECO:0000313" key="5">
    <source>
        <dbReference type="EMBL" id="CAD7701706.1"/>
    </source>
</evidence>
<keyword evidence="1" id="KW-0479">Metal-binding</keyword>
<dbReference type="Gene3D" id="3.30.1330.30">
    <property type="match status" value="1"/>
</dbReference>
<feature type="region of interest" description="Disordered" evidence="3">
    <location>
        <begin position="121"/>
        <end position="166"/>
    </location>
</feature>
<dbReference type="PROSITE" id="PS00028">
    <property type="entry name" value="ZINC_FINGER_C2H2_1"/>
    <property type="match status" value="2"/>
</dbReference>
<dbReference type="Pfam" id="PF12874">
    <property type="entry name" value="zf-met"/>
    <property type="match status" value="1"/>
</dbReference>
<dbReference type="SMART" id="SM00355">
    <property type="entry name" value="ZnF_C2H2"/>
    <property type="match status" value="2"/>
</dbReference>
<feature type="compositionally biased region" description="Basic residues" evidence="3">
    <location>
        <begin position="11"/>
        <end position="21"/>
    </location>
</feature>
<sequence>MQPRSRGAARPSRRASGRPSRRPAADQAQRRKELDALLAEARKSARDAATGKVRCRTCGKVFADYAPLAGHLESSHAGLNAHDARFVEYERKRAHGMRAPVPSRTPFTTGDLFAAAFESLKAKSQSQPGEEPLCGAQASGGDDSAPQSSASRGRRPVRKAVRVSNRLPDAHLGRRPAFGRATAIEEDGARKVDGREEARWLEEAAGLRLKSTKHIKKSGAKKSATAQKTSVLTAKVAAARQLLQSLQDRLQAQEQLANDLRCDSQNEQLSLTRDGFAQARTEVQVAALHVAIERTKLKLSHLTTIWQNKLKAKRVLFEEMFLPECPIQSDAVPIVVDGPASTSDSEGMFEAYKELDDRKFSSDDEPRVDISASLMAFSQQRRFEEPGTGDPLKRNCRDTELLGRPQEVPECEESATDSEDFEGLDVLSSWAKAAGVHTFSLTTAVKAAEQAPQSKPNGLQQPLHKVASAVRAHGLSGQNSTPTHPTPVTVANNQAEKDTHMDNKSLPSRQSCKVESSEDDSVDVGFCDVLATWAADADAFKVCKLGGMHGKGGSEGPVEEQTAGLSGGDQRDQEGKNKPSGALMHTKQEHGSPSSEDGSDSDDEAWNFNDVLSSWASSATCPNLASVRPSSSNIFNVADAEQPNLRVAGKGLQSEQIPPDCGTASSMPAPLTGVRILRLGGTMDKANVAAPDIRILRRGETMDRSGASVSRPSVTKTVKNLDHGPEVRAAEPVSTGAYMDDRKVPNPRRAVRHTPLHDRKGAGPSVDAPTPKEGPSTCSVGNSEASKPDVKQTLCTHPGELRETVAHGVTGGGDMVENQCAEVVAAKRKRRRKGGDPPKTYLCGECGVACSSDADFLAHIQSKKHKKRVVRTATREAEAVANVSKPSPADEPSEQLADSLASVSAKSVPSEVTNTAVRQLLVRLYELQRNSLSQHLGEKHKAHRWLTNGMKEVQQAIKHRKAKAVIAACDVDAPLDVTLNELTRAAASQEIPVIYAMSRRKLGSIFHCRKKMSCIAVLDWQGAGDEFRRAKELASPAI</sequence>
<feature type="compositionally biased region" description="Polar residues" evidence="3">
    <location>
        <begin position="505"/>
        <end position="514"/>
    </location>
</feature>
<keyword evidence="2" id="KW-0175">Coiled coil</keyword>
<feature type="region of interest" description="Disordered" evidence="3">
    <location>
        <begin position="549"/>
        <end position="605"/>
    </location>
</feature>
<dbReference type="EMBL" id="CAJHUC010001611">
    <property type="protein sequence ID" value="CAD7701706.1"/>
    <property type="molecule type" value="Genomic_DNA"/>
</dbReference>
<dbReference type="GO" id="GO:0008270">
    <property type="term" value="F:zinc ion binding"/>
    <property type="evidence" value="ECO:0007669"/>
    <property type="project" value="UniProtKB-KW"/>
</dbReference>
<feature type="compositionally biased region" description="Basic residues" evidence="3">
    <location>
        <begin position="745"/>
        <end position="754"/>
    </location>
</feature>
<feature type="region of interest" description="Disordered" evidence="3">
    <location>
        <begin position="738"/>
        <end position="790"/>
    </location>
</feature>
<dbReference type="InterPro" id="IPR036236">
    <property type="entry name" value="Znf_C2H2_sf"/>
</dbReference>
<feature type="compositionally biased region" description="Basic residues" evidence="3">
    <location>
        <begin position="152"/>
        <end position="161"/>
    </location>
</feature>
<organism evidence="5 6">
    <name type="scientific">Ostreobium quekettii</name>
    <dbReference type="NCBI Taxonomy" id="121088"/>
    <lineage>
        <taxon>Eukaryota</taxon>
        <taxon>Viridiplantae</taxon>
        <taxon>Chlorophyta</taxon>
        <taxon>core chlorophytes</taxon>
        <taxon>Ulvophyceae</taxon>
        <taxon>TCBD clade</taxon>
        <taxon>Bryopsidales</taxon>
        <taxon>Ostreobineae</taxon>
        <taxon>Ostreobiaceae</taxon>
        <taxon>Ostreobium</taxon>
    </lineage>
</organism>
<name>A0A8S1J3J2_9CHLO</name>
<dbReference type="SUPFAM" id="SSF57667">
    <property type="entry name" value="beta-beta-alpha zinc fingers"/>
    <property type="match status" value="1"/>
</dbReference>
<dbReference type="AlphaFoldDB" id="A0A8S1J3J2"/>
<accession>A0A8S1J3J2</accession>
<feature type="coiled-coil region" evidence="2">
    <location>
        <begin position="236"/>
        <end position="263"/>
    </location>
</feature>
<feature type="region of interest" description="Disordered" evidence="3">
    <location>
        <begin position="1"/>
        <end position="31"/>
    </location>
</feature>
<proteinExistence type="predicted"/>
<dbReference type="Proteomes" id="UP000708148">
    <property type="component" value="Unassembled WGS sequence"/>
</dbReference>
<protein>
    <recommendedName>
        <fullName evidence="4">C2H2-type domain-containing protein</fullName>
    </recommendedName>
</protein>
<dbReference type="Pfam" id="PF01248">
    <property type="entry name" value="Ribosomal_L7Ae"/>
    <property type="match status" value="1"/>
</dbReference>
<dbReference type="PROSITE" id="PS50157">
    <property type="entry name" value="ZINC_FINGER_C2H2_2"/>
    <property type="match status" value="1"/>
</dbReference>
<keyword evidence="1" id="KW-0862">Zinc</keyword>
<evidence type="ECO:0000256" key="1">
    <source>
        <dbReference type="PROSITE-ProRule" id="PRU00042"/>
    </source>
</evidence>
<dbReference type="InterPro" id="IPR004038">
    <property type="entry name" value="Ribosomal_eL8/eL30/eS12/Gad45"/>
</dbReference>
<dbReference type="OrthoDB" id="2020517at2759"/>
<evidence type="ECO:0000256" key="2">
    <source>
        <dbReference type="SAM" id="Coils"/>
    </source>
</evidence>
<comment type="caution">
    <text evidence="5">The sequence shown here is derived from an EMBL/GenBank/DDBJ whole genome shotgun (WGS) entry which is preliminary data.</text>
</comment>
<keyword evidence="6" id="KW-1185">Reference proteome</keyword>
<dbReference type="InterPro" id="IPR013087">
    <property type="entry name" value="Znf_C2H2_type"/>
</dbReference>
<feature type="compositionally biased region" description="Polar residues" evidence="3">
    <location>
        <begin position="776"/>
        <end position="785"/>
    </location>
</feature>
<evidence type="ECO:0000256" key="3">
    <source>
        <dbReference type="SAM" id="MobiDB-lite"/>
    </source>
</evidence>
<dbReference type="SUPFAM" id="SSF55315">
    <property type="entry name" value="L30e-like"/>
    <property type="match status" value="1"/>
</dbReference>
<gene>
    <name evidence="5" type="ORF">OSTQU699_LOCUS7063</name>
</gene>
<dbReference type="Gene3D" id="3.30.160.60">
    <property type="entry name" value="Classic Zinc Finger"/>
    <property type="match status" value="1"/>
</dbReference>
<dbReference type="InterPro" id="IPR029064">
    <property type="entry name" value="Ribosomal_eL30-like_sf"/>
</dbReference>
<feature type="region of interest" description="Disordered" evidence="3">
    <location>
        <begin position="497"/>
        <end position="517"/>
    </location>
</feature>
<evidence type="ECO:0000313" key="6">
    <source>
        <dbReference type="Proteomes" id="UP000708148"/>
    </source>
</evidence>
<feature type="domain" description="C2H2-type" evidence="4">
    <location>
        <begin position="53"/>
        <end position="81"/>
    </location>
</feature>